<comment type="caution">
    <text evidence="1">The sequence shown here is derived from an EMBL/GenBank/DDBJ whole genome shotgun (WGS) entry which is preliminary data.</text>
</comment>
<dbReference type="AlphaFoldDB" id="A0AAN9XQP6"/>
<organism evidence="1 2">
    <name type="scientific">Psophocarpus tetragonolobus</name>
    <name type="common">Winged bean</name>
    <name type="synonym">Dolichos tetragonolobus</name>
    <dbReference type="NCBI Taxonomy" id="3891"/>
    <lineage>
        <taxon>Eukaryota</taxon>
        <taxon>Viridiplantae</taxon>
        <taxon>Streptophyta</taxon>
        <taxon>Embryophyta</taxon>
        <taxon>Tracheophyta</taxon>
        <taxon>Spermatophyta</taxon>
        <taxon>Magnoliopsida</taxon>
        <taxon>eudicotyledons</taxon>
        <taxon>Gunneridae</taxon>
        <taxon>Pentapetalae</taxon>
        <taxon>rosids</taxon>
        <taxon>fabids</taxon>
        <taxon>Fabales</taxon>
        <taxon>Fabaceae</taxon>
        <taxon>Papilionoideae</taxon>
        <taxon>50 kb inversion clade</taxon>
        <taxon>NPAAA clade</taxon>
        <taxon>indigoferoid/millettioid clade</taxon>
        <taxon>Phaseoleae</taxon>
        <taxon>Psophocarpus</taxon>
    </lineage>
</organism>
<accession>A0AAN9XQP6</accession>
<proteinExistence type="predicted"/>
<name>A0AAN9XQP6_PSOTE</name>
<protein>
    <submittedName>
        <fullName evidence="1">Uncharacterized protein</fullName>
    </submittedName>
</protein>
<evidence type="ECO:0000313" key="2">
    <source>
        <dbReference type="Proteomes" id="UP001386955"/>
    </source>
</evidence>
<keyword evidence="2" id="KW-1185">Reference proteome</keyword>
<evidence type="ECO:0000313" key="1">
    <source>
        <dbReference type="EMBL" id="KAK7404318.1"/>
    </source>
</evidence>
<sequence>MYSFQEGETVDVDDKRLLEEEECSMVHFSGTTFIRRRNIRKLCYSLCNSSCYSNNSWHNLSEVLENNRLAARQLKEIGEKLGIVFNDQRDNNKLLDHTDEGRKGTNTVNS</sequence>
<gene>
    <name evidence="1" type="ORF">VNO78_05112</name>
</gene>
<reference evidence="1 2" key="1">
    <citation type="submission" date="2024-01" db="EMBL/GenBank/DDBJ databases">
        <title>The genomes of 5 underutilized Papilionoideae crops provide insights into root nodulation and disease resistanc.</title>
        <authorList>
            <person name="Jiang F."/>
        </authorList>
    </citation>
    <scope>NUCLEOTIDE SEQUENCE [LARGE SCALE GENOMIC DNA]</scope>
    <source>
        <strain evidence="1">DUOXIRENSHENG_FW03</strain>
        <tissue evidence="1">Leaves</tissue>
    </source>
</reference>
<dbReference type="EMBL" id="JAYMYS010000002">
    <property type="protein sequence ID" value="KAK7404318.1"/>
    <property type="molecule type" value="Genomic_DNA"/>
</dbReference>
<dbReference type="Proteomes" id="UP001386955">
    <property type="component" value="Unassembled WGS sequence"/>
</dbReference>